<sequence>MKQGLLTAITNVPGSTCGIDCRYECALRGCGSKRPAATAGLMNGTIRGSVRKTALAPPIKPLHTPLTICLGQQTNSTPEKSEMPQGSSMAKLRICMLRSWQAAAPVWFHLTNGQHRDALWM</sequence>
<evidence type="ECO:0000313" key="1">
    <source>
        <dbReference type="EnsemblMetazoa" id="ACOM035400-PA.1"/>
    </source>
</evidence>
<protein>
    <submittedName>
        <fullName evidence="1">Uncharacterized protein</fullName>
    </submittedName>
</protein>
<accession>A0A8W7PR41</accession>
<dbReference type="AlphaFoldDB" id="A0A8W7PR41"/>
<name>A0A8W7PR41_ANOCL</name>
<dbReference type="Proteomes" id="UP000075882">
    <property type="component" value="Unassembled WGS sequence"/>
</dbReference>
<reference evidence="1" key="1">
    <citation type="submission" date="2022-08" db="UniProtKB">
        <authorList>
            <consortium name="EnsemblMetazoa"/>
        </authorList>
    </citation>
    <scope>IDENTIFICATION</scope>
</reference>
<dbReference type="EnsemblMetazoa" id="ACOM035400-RA">
    <property type="protein sequence ID" value="ACOM035400-PA.1"/>
    <property type="gene ID" value="ACOM035400"/>
</dbReference>
<organism evidence="1">
    <name type="scientific">Anopheles coluzzii</name>
    <name type="common">African malaria mosquito</name>
    <dbReference type="NCBI Taxonomy" id="1518534"/>
    <lineage>
        <taxon>Eukaryota</taxon>
        <taxon>Metazoa</taxon>
        <taxon>Ecdysozoa</taxon>
        <taxon>Arthropoda</taxon>
        <taxon>Hexapoda</taxon>
        <taxon>Insecta</taxon>
        <taxon>Pterygota</taxon>
        <taxon>Neoptera</taxon>
        <taxon>Endopterygota</taxon>
        <taxon>Diptera</taxon>
        <taxon>Nematocera</taxon>
        <taxon>Culicoidea</taxon>
        <taxon>Culicidae</taxon>
        <taxon>Anophelinae</taxon>
        <taxon>Anopheles</taxon>
    </lineage>
</organism>
<proteinExistence type="predicted"/>